<dbReference type="EMBL" id="VUKA01000009">
    <property type="protein sequence ID" value="KAA2212285.1"/>
    <property type="molecule type" value="Genomic_DNA"/>
</dbReference>
<organism evidence="8 9">
    <name type="scientific">Teichococcus oryzae</name>
    <dbReference type="NCBI Taxonomy" id="1608942"/>
    <lineage>
        <taxon>Bacteria</taxon>
        <taxon>Pseudomonadati</taxon>
        <taxon>Pseudomonadota</taxon>
        <taxon>Alphaproteobacteria</taxon>
        <taxon>Acetobacterales</taxon>
        <taxon>Roseomonadaceae</taxon>
        <taxon>Roseomonas</taxon>
    </lineage>
</organism>
<dbReference type="PANTHER" id="PTHR42844:SF1">
    <property type="entry name" value="DIHYDRONEOPTERIN ALDOLASE 1-RELATED"/>
    <property type="match status" value="1"/>
</dbReference>
<dbReference type="NCBIfam" id="TIGR00525">
    <property type="entry name" value="folB"/>
    <property type="match status" value="1"/>
</dbReference>
<dbReference type="GO" id="GO:0004150">
    <property type="term" value="F:dihydroneopterin aldolase activity"/>
    <property type="evidence" value="ECO:0007669"/>
    <property type="project" value="UniProtKB-UniRule"/>
</dbReference>
<evidence type="ECO:0000259" key="7">
    <source>
        <dbReference type="SMART" id="SM00905"/>
    </source>
</evidence>
<comment type="pathway">
    <text evidence="2 6">Cofactor biosynthesis; tetrahydrofolate biosynthesis; 2-amino-4-hydroxy-6-hydroxymethyl-7,8-dihydropteridine diphosphate from 7,8-dihydroneopterin triphosphate: step 3/4.</text>
</comment>
<comment type="similarity">
    <text evidence="3 6">Belongs to the DHNA family.</text>
</comment>
<name>A0A5B2TE20_9PROT</name>
<comment type="function">
    <text evidence="6">Catalyzes the conversion of 7,8-dihydroneopterin to 6-hydroxymethyl-7,8-dihydropterin.</text>
</comment>
<dbReference type="PROSITE" id="PS00177">
    <property type="entry name" value="TOPOISOMERASE_II"/>
    <property type="match status" value="1"/>
</dbReference>
<dbReference type="UniPathway" id="UPA00077">
    <property type="reaction ID" value="UER00154"/>
</dbReference>
<dbReference type="GO" id="GO:0005737">
    <property type="term" value="C:cytoplasm"/>
    <property type="evidence" value="ECO:0007669"/>
    <property type="project" value="TreeGrafter"/>
</dbReference>
<evidence type="ECO:0000256" key="2">
    <source>
        <dbReference type="ARBA" id="ARBA00005013"/>
    </source>
</evidence>
<evidence type="ECO:0000313" key="8">
    <source>
        <dbReference type="EMBL" id="KAA2212285.1"/>
    </source>
</evidence>
<evidence type="ECO:0000313" key="9">
    <source>
        <dbReference type="Proteomes" id="UP000322110"/>
    </source>
</evidence>
<sequence length="141" mass="15012">MVAATPPGGPLMPHSGSEAGLRRVFIRRLSVAARLGIYPQEQQLAQRVFIDLELLVTEGDSAGGIGADRLDRVVDYAAAAELARQEATRGHTALAETLAERIAARLLESDPRIRQVEVTVEKPDILADAAGVGVTVTRCAM</sequence>
<evidence type="ECO:0000256" key="3">
    <source>
        <dbReference type="ARBA" id="ARBA00005708"/>
    </source>
</evidence>
<feature type="domain" description="Dihydroneopterin aldolase/epimerase" evidence="7">
    <location>
        <begin position="24"/>
        <end position="138"/>
    </location>
</feature>
<proteinExistence type="inferred from homology"/>
<keyword evidence="4 6" id="KW-0289">Folate biosynthesis</keyword>
<dbReference type="GO" id="GO:0003918">
    <property type="term" value="F:DNA topoisomerase type II (double strand cut, ATP-hydrolyzing) activity"/>
    <property type="evidence" value="ECO:0007669"/>
    <property type="project" value="InterPro"/>
</dbReference>
<dbReference type="OrthoDB" id="5297888at2"/>
<dbReference type="Gene3D" id="3.30.1130.10">
    <property type="match status" value="1"/>
</dbReference>
<dbReference type="SUPFAM" id="SSF55620">
    <property type="entry name" value="Tetrahydrobiopterin biosynthesis enzymes-like"/>
    <property type="match status" value="1"/>
</dbReference>
<comment type="caution">
    <text evidence="8">The sequence shown here is derived from an EMBL/GenBank/DDBJ whole genome shotgun (WGS) entry which is preliminary data.</text>
</comment>
<protein>
    <recommendedName>
        <fullName evidence="6">7,8-dihydroneopterin aldolase</fullName>
        <ecNumber evidence="6">4.1.2.25</ecNumber>
    </recommendedName>
</protein>
<dbReference type="GO" id="GO:0046654">
    <property type="term" value="P:tetrahydrofolate biosynthetic process"/>
    <property type="evidence" value="ECO:0007669"/>
    <property type="project" value="UniProtKB-UniRule"/>
</dbReference>
<comment type="catalytic activity">
    <reaction evidence="1 6">
        <text>7,8-dihydroneopterin = 6-hydroxymethyl-7,8-dihydropterin + glycolaldehyde</text>
        <dbReference type="Rhea" id="RHEA:10540"/>
        <dbReference type="ChEBI" id="CHEBI:17001"/>
        <dbReference type="ChEBI" id="CHEBI:17071"/>
        <dbReference type="ChEBI" id="CHEBI:44841"/>
        <dbReference type="EC" id="4.1.2.25"/>
    </reaction>
</comment>
<dbReference type="InterPro" id="IPR043133">
    <property type="entry name" value="GTP-CH-I_C/QueF"/>
</dbReference>
<evidence type="ECO:0000256" key="4">
    <source>
        <dbReference type="ARBA" id="ARBA00022909"/>
    </source>
</evidence>
<evidence type="ECO:0000256" key="1">
    <source>
        <dbReference type="ARBA" id="ARBA00001353"/>
    </source>
</evidence>
<gene>
    <name evidence="8" type="primary">folB</name>
    <name evidence="8" type="ORF">F0Q34_15805</name>
</gene>
<dbReference type="AlphaFoldDB" id="A0A5B2TE20"/>
<reference evidence="8 9" key="1">
    <citation type="journal article" date="2015" name="Int. J. Syst. Evol. Microbiol.">
        <title>Roseomonas oryzae sp. nov., isolated from paddy rhizosphere soil.</title>
        <authorList>
            <person name="Ramaprasad E.V."/>
            <person name="Sasikala Ch."/>
            <person name="Ramana Ch.V."/>
        </authorList>
    </citation>
    <scope>NUCLEOTIDE SEQUENCE [LARGE SCALE GENOMIC DNA]</scope>
    <source>
        <strain evidence="8 9">KCTC 42542</strain>
    </source>
</reference>
<dbReference type="EC" id="4.1.2.25" evidence="6"/>
<evidence type="ECO:0000256" key="5">
    <source>
        <dbReference type="ARBA" id="ARBA00023239"/>
    </source>
</evidence>
<keyword evidence="5 6" id="KW-0456">Lyase</keyword>
<dbReference type="SMART" id="SM00905">
    <property type="entry name" value="FolB"/>
    <property type="match status" value="1"/>
</dbReference>
<dbReference type="NCBIfam" id="TIGR00526">
    <property type="entry name" value="folB_dom"/>
    <property type="match status" value="1"/>
</dbReference>
<accession>A0A5B2TE20</accession>
<dbReference type="PANTHER" id="PTHR42844">
    <property type="entry name" value="DIHYDRONEOPTERIN ALDOLASE 1-RELATED"/>
    <property type="match status" value="1"/>
</dbReference>
<dbReference type="GO" id="GO:0003677">
    <property type="term" value="F:DNA binding"/>
    <property type="evidence" value="ECO:0007669"/>
    <property type="project" value="InterPro"/>
</dbReference>
<dbReference type="InterPro" id="IPR006157">
    <property type="entry name" value="FolB_dom"/>
</dbReference>
<dbReference type="Proteomes" id="UP000322110">
    <property type="component" value="Unassembled WGS sequence"/>
</dbReference>
<dbReference type="Pfam" id="PF02152">
    <property type="entry name" value="FolB"/>
    <property type="match status" value="1"/>
</dbReference>
<dbReference type="InterPro" id="IPR006156">
    <property type="entry name" value="Dihydroneopterin_aldolase"/>
</dbReference>
<evidence type="ECO:0000256" key="6">
    <source>
        <dbReference type="RuleBase" id="RU362079"/>
    </source>
</evidence>
<dbReference type="GO" id="GO:0005524">
    <property type="term" value="F:ATP binding"/>
    <property type="evidence" value="ECO:0007669"/>
    <property type="project" value="InterPro"/>
</dbReference>
<dbReference type="GO" id="GO:0046656">
    <property type="term" value="P:folic acid biosynthetic process"/>
    <property type="evidence" value="ECO:0007669"/>
    <property type="project" value="UniProtKB-UniRule"/>
</dbReference>
<dbReference type="GO" id="GO:0006265">
    <property type="term" value="P:DNA topological change"/>
    <property type="evidence" value="ECO:0007669"/>
    <property type="project" value="InterPro"/>
</dbReference>
<keyword evidence="9" id="KW-1185">Reference proteome</keyword>
<dbReference type="InterPro" id="IPR018522">
    <property type="entry name" value="TopoIIA_CS"/>
</dbReference>